<comment type="caution">
    <text evidence="1">The sequence shown here is derived from an EMBL/GenBank/DDBJ whole genome shotgun (WGS) entry which is preliminary data.</text>
</comment>
<dbReference type="CDD" id="cd16377">
    <property type="entry name" value="23S_rRNA_IVP_like"/>
    <property type="match status" value="1"/>
</dbReference>
<feature type="non-terminal residue" evidence="1">
    <location>
        <position position="96"/>
    </location>
</feature>
<dbReference type="AlphaFoldDB" id="X1CQX8"/>
<organism evidence="1">
    <name type="scientific">marine sediment metagenome</name>
    <dbReference type="NCBI Taxonomy" id="412755"/>
    <lineage>
        <taxon>unclassified sequences</taxon>
        <taxon>metagenomes</taxon>
        <taxon>ecological metagenomes</taxon>
    </lineage>
</organism>
<evidence type="ECO:0008006" key="2">
    <source>
        <dbReference type="Google" id="ProtNLM"/>
    </source>
</evidence>
<dbReference type="InterPro" id="IPR036583">
    <property type="entry name" value="23S_rRNA_IVS_sf"/>
</dbReference>
<dbReference type="EMBL" id="BART01031057">
    <property type="protein sequence ID" value="GAH10227.1"/>
    <property type="molecule type" value="Genomic_DNA"/>
</dbReference>
<gene>
    <name evidence="1" type="ORF">S01H4_54037</name>
</gene>
<dbReference type="InterPro" id="IPR012657">
    <property type="entry name" value="23S_rRNA-intervening_sequence"/>
</dbReference>
<dbReference type="SUPFAM" id="SSF158446">
    <property type="entry name" value="IVS-encoded protein-like"/>
    <property type="match status" value="1"/>
</dbReference>
<protein>
    <recommendedName>
        <fullName evidence="2">Four helix bundle protein</fullName>
    </recommendedName>
</protein>
<reference evidence="1" key="1">
    <citation type="journal article" date="2014" name="Front. Microbiol.">
        <title>High frequency of phylogenetically diverse reductive dehalogenase-homologous genes in deep subseafloor sedimentary metagenomes.</title>
        <authorList>
            <person name="Kawai M."/>
            <person name="Futagami T."/>
            <person name="Toyoda A."/>
            <person name="Takaki Y."/>
            <person name="Nishi S."/>
            <person name="Hori S."/>
            <person name="Arai W."/>
            <person name="Tsubouchi T."/>
            <person name="Morono Y."/>
            <person name="Uchiyama I."/>
            <person name="Ito T."/>
            <person name="Fujiyama A."/>
            <person name="Inagaki F."/>
            <person name="Takami H."/>
        </authorList>
    </citation>
    <scope>NUCLEOTIDE SEQUENCE</scope>
    <source>
        <strain evidence="1">Expedition CK06-06</strain>
    </source>
</reference>
<dbReference type="Gene3D" id="1.20.1440.60">
    <property type="entry name" value="23S rRNA-intervening sequence"/>
    <property type="match status" value="1"/>
</dbReference>
<dbReference type="Pfam" id="PF05635">
    <property type="entry name" value="23S_rRNA_IVP"/>
    <property type="match status" value="1"/>
</dbReference>
<dbReference type="PANTHER" id="PTHR38471">
    <property type="entry name" value="FOUR HELIX BUNDLE PROTEIN"/>
    <property type="match status" value="1"/>
</dbReference>
<dbReference type="NCBIfam" id="TIGR02436">
    <property type="entry name" value="four helix bundle protein"/>
    <property type="match status" value="1"/>
</dbReference>
<dbReference type="PANTHER" id="PTHR38471:SF2">
    <property type="entry name" value="FOUR HELIX BUNDLE PROTEIN"/>
    <property type="match status" value="1"/>
</dbReference>
<sequence>MAKGFYELNIWKKGYELLMEIYKITAAFPKEEKYGLSRQMRDSANSVIANIAEAHGRYYFADKTRVLYTSRGECEETRSHLRVASGLKYIDKKVFT</sequence>
<name>X1CQX8_9ZZZZ</name>
<accession>X1CQX8</accession>
<proteinExistence type="predicted"/>
<evidence type="ECO:0000313" key="1">
    <source>
        <dbReference type="EMBL" id="GAH10227.1"/>
    </source>
</evidence>